<dbReference type="EMBL" id="BAABAO010000003">
    <property type="protein sequence ID" value="GAA4123220.1"/>
    <property type="molecule type" value="Genomic_DNA"/>
</dbReference>
<organism evidence="2 3">
    <name type="scientific">Flavobacterium chungbukense</name>
    <dbReference type="NCBI Taxonomy" id="877464"/>
    <lineage>
        <taxon>Bacteria</taxon>
        <taxon>Pseudomonadati</taxon>
        <taxon>Bacteroidota</taxon>
        <taxon>Flavobacteriia</taxon>
        <taxon>Flavobacteriales</taxon>
        <taxon>Flavobacteriaceae</taxon>
        <taxon>Flavobacterium</taxon>
    </lineage>
</organism>
<comment type="caution">
    <text evidence="2">The sequence shown here is derived from an EMBL/GenBank/DDBJ whole genome shotgun (WGS) entry which is preliminary data.</text>
</comment>
<evidence type="ECO:0000256" key="1">
    <source>
        <dbReference type="SAM" id="Phobius"/>
    </source>
</evidence>
<sequence length="164" mass="19507">MKKVIFLFIIIIFSLIALYWYKPVTIDYFFGITRILNQENNYELEVNNKKYKNCVFKSTESFDKKRKHNFLILYLRDLNLKSKFEIIVVNLDEKVVGYFCGSVNCYDKVFGYLFQSDMGSFYIPLEDNAKGPGFDTKLKLEGKKIDFYIPSERNERLHIQLSKK</sequence>
<evidence type="ECO:0008006" key="4">
    <source>
        <dbReference type="Google" id="ProtNLM"/>
    </source>
</evidence>
<evidence type="ECO:0000313" key="3">
    <source>
        <dbReference type="Proteomes" id="UP001501333"/>
    </source>
</evidence>
<gene>
    <name evidence="2" type="ORF">GCM10022250_06730</name>
</gene>
<feature type="transmembrane region" description="Helical" evidence="1">
    <location>
        <begin position="5"/>
        <end position="21"/>
    </location>
</feature>
<evidence type="ECO:0000313" key="2">
    <source>
        <dbReference type="EMBL" id="GAA4123220.1"/>
    </source>
</evidence>
<keyword evidence="1" id="KW-0812">Transmembrane</keyword>
<keyword evidence="3" id="KW-1185">Reference proteome</keyword>
<dbReference type="RefSeq" id="WP_229351706.1">
    <property type="nucleotide sequence ID" value="NZ_BAABAO010000003.1"/>
</dbReference>
<dbReference type="Proteomes" id="UP001501333">
    <property type="component" value="Unassembled WGS sequence"/>
</dbReference>
<reference evidence="3" key="1">
    <citation type="journal article" date="2019" name="Int. J. Syst. Evol. Microbiol.">
        <title>The Global Catalogue of Microorganisms (GCM) 10K type strain sequencing project: providing services to taxonomists for standard genome sequencing and annotation.</title>
        <authorList>
            <consortium name="The Broad Institute Genomics Platform"/>
            <consortium name="The Broad Institute Genome Sequencing Center for Infectious Disease"/>
            <person name="Wu L."/>
            <person name="Ma J."/>
        </authorList>
    </citation>
    <scope>NUCLEOTIDE SEQUENCE [LARGE SCALE GENOMIC DNA]</scope>
    <source>
        <strain evidence="3">JCM 17386</strain>
    </source>
</reference>
<accession>A0ABP7XPV7</accession>
<protein>
    <recommendedName>
        <fullName evidence="4">Lipoprotein</fullName>
    </recommendedName>
</protein>
<keyword evidence="1" id="KW-1133">Transmembrane helix</keyword>
<name>A0ABP7XPV7_9FLAO</name>
<proteinExistence type="predicted"/>
<keyword evidence="1" id="KW-0472">Membrane</keyword>